<dbReference type="EMBL" id="JADBEE010000001">
    <property type="protein sequence ID" value="MBE1515207.1"/>
    <property type="molecule type" value="Genomic_DNA"/>
</dbReference>
<feature type="transmembrane region" description="Helical" evidence="1">
    <location>
        <begin position="30"/>
        <end position="47"/>
    </location>
</feature>
<keyword evidence="3" id="KW-1185">Reference proteome</keyword>
<keyword evidence="1" id="KW-0472">Membrane</keyword>
<evidence type="ECO:0000313" key="3">
    <source>
        <dbReference type="Proteomes" id="UP000636579"/>
    </source>
</evidence>
<proteinExistence type="predicted"/>
<evidence type="ECO:0000256" key="1">
    <source>
        <dbReference type="SAM" id="Phobius"/>
    </source>
</evidence>
<accession>A0ABR9J889</accession>
<protein>
    <submittedName>
        <fullName evidence="2">Uncharacterized protein</fullName>
    </submittedName>
</protein>
<comment type="caution">
    <text evidence="2">The sequence shown here is derived from an EMBL/GenBank/DDBJ whole genome shotgun (WGS) entry which is preliminary data.</text>
</comment>
<keyword evidence="1" id="KW-0812">Transmembrane</keyword>
<sequence>MTDSVRTEDDAGRQEWPRWSRWMLGDIKKLTVTFCICISAVLLYNGVTTTWRFFTETSDGWAHNVQVLGPFLIAGGLFYLWAGLRLRRLRARADQPTSPAAH</sequence>
<keyword evidence="1" id="KW-1133">Transmembrane helix</keyword>
<gene>
    <name evidence="2" type="ORF">H4W26_001962</name>
</gene>
<organism evidence="2 3">
    <name type="scientific">Nesterenkonia halotolerans</name>
    <dbReference type="NCBI Taxonomy" id="225325"/>
    <lineage>
        <taxon>Bacteria</taxon>
        <taxon>Bacillati</taxon>
        <taxon>Actinomycetota</taxon>
        <taxon>Actinomycetes</taxon>
        <taxon>Micrococcales</taxon>
        <taxon>Micrococcaceae</taxon>
        <taxon>Nesterenkonia</taxon>
    </lineage>
</organism>
<reference evidence="2 3" key="1">
    <citation type="submission" date="2020-10" db="EMBL/GenBank/DDBJ databases">
        <title>Sequencing the genomes of 1000 actinobacteria strains.</title>
        <authorList>
            <person name="Klenk H.-P."/>
        </authorList>
    </citation>
    <scope>NUCLEOTIDE SEQUENCE [LARGE SCALE GENOMIC DNA]</scope>
    <source>
        <strain evidence="2 3">DSM 15474</strain>
    </source>
</reference>
<name>A0ABR9J889_9MICC</name>
<feature type="transmembrane region" description="Helical" evidence="1">
    <location>
        <begin position="67"/>
        <end position="84"/>
    </location>
</feature>
<evidence type="ECO:0000313" key="2">
    <source>
        <dbReference type="EMBL" id="MBE1515207.1"/>
    </source>
</evidence>
<dbReference type="Proteomes" id="UP000636579">
    <property type="component" value="Unassembled WGS sequence"/>
</dbReference>
<dbReference type="RefSeq" id="WP_192591856.1">
    <property type="nucleotide sequence ID" value="NZ_JADBEE010000001.1"/>
</dbReference>